<feature type="transmembrane region" description="Helical" evidence="5">
    <location>
        <begin position="180"/>
        <end position="198"/>
    </location>
</feature>
<dbReference type="PANTHER" id="PTHR47547:SF1">
    <property type="entry name" value="ASPARTATE-PROTON SYMPORTER"/>
    <property type="match status" value="1"/>
</dbReference>
<evidence type="ECO:0000313" key="7">
    <source>
        <dbReference type="Proteomes" id="UP000318297"/>
    </source>
</evidence>
<dbReference type="InterPro" id="IPR052962">
    <property type="entry name" value="AA_Transporter_AGT"/>
</dbReference>
<gene>
    <name evidence="6" type="ORF">BKA23_0851</name>
</gene>
<proteinExistence type="predicted"/>
<feature type="transmembrane region" description="Helical" evidence="5">
    <location>
        <begin position="219"/>
        <end position="235"/>
    </location>
</feature>
<feature type="transmembrane region" description="Helical" evidence="5">
    <location>
        <begin position="96"/>
        <end position="124"/>
    </location>
</feature>
<evidence type="ECO:0000256" key="1">
    <source>
        <dbReference type="ARBA" id="ARBA00004141"/>
    </source>
</evidence>
<organism evidence="6 7">
    <name type="scientific">Rudaeicoccus suwonensis</name>
    <dbReference type="NCBI Taxonomy" id="657409"/>
    <lineage>
        <taxon>Bacteria</taxon>
        <taxon>Bacillati</taxon>
        <taxon>Actinomycetota</taxon>
        <taxon>Actinomycetes</taxon>
        <taxon>Micrococcales</taxon>
        <taxon>Dermacoccaceae</taxon>
        <taxon>Rudaeicoccus</taxon>
    </lineage>
</organism>
<dbReference type="InterPro" id="IPR002293">
    <property type="entry name" value="AA/rel_permease1"/>
</dbReference>
<keyword evidence="4 5" id="KW-0472">Membrane</keyword>
<dbReference type="GO" id="GO:0022857">
    <property type="term" value="F:transmembrane transporter activity"/>
    <property type="evidence" value="ECO:0007669"/>
    <property type="project" value="InterPro"/>
</dbReference>
<dbReference type="PANTHER" id="PTHR47547">
    <property type="match status" value="1"/>
</dbReference>
<feature type="transmembrane region" description="Helical" evidence="5">
    <location>
        <begin position="493"/>
        <end position="511"/>
    </location>
</feature>
<feature type="transmembrane region" description="Helical" evidence="5">
    <location>
        <begin position="373"/>
        <end position="392"/>
    </location>
</feature>
<comment type="subcellular location">
    <subcellularLocation>
        <location evidence="1">Membrane</location>
        <topology evidence="1">Multi-pass membrane protein</topology>
    </subcellularLocation>
</comment>
<evidence type="ECO:0000313" key="6">
    <source>
        <dbReference type="EMBL" id="TWE12055.1"/>
    </source>
</evidence>
<dbReference type="AlphaFoldDB" id="A0A561E8V6"/>
<sequence>MTMLDKGGPSRQPELEAEGMSRDVGFFGLLWASEGSLIGSGWLFGALSAATIAGPSAIIGWIIASIIVIILALIHAELGGMFPVSGGTSRYPHYAFGGFAGATFGWFSYIQAATVAPIEVLAAVQYASSMSWAKHLWSSHNGGELSGSGIVVAIILMLIFTAINLVGIQWMNRVNSVLTSWKVVIPVLTIIVLMLSHFHGSNFHDYGGFFIHGSEIKSIMLAIPAGGIVFALLGFEQAVQLGGESKNPGRDMPRAVIWSILIGAAIYILVQVAFIAALQPHLLMEAKTWPGLTTSAFQQNNATAAALNSAPFYEVATLAGLGWLAFLLRVDAIVSPAGTGLIYLTSSSRLSYGLSRNGFVPKALESNTKTTKVPWVGIIIAAVIGMVFLLPFPSWGKLVGVVTSASVMMYAGAPLAMGALRMQKPDLPRPYRLPMGNVLAPLGFIFANFIIYWSSWTVYSTLMLVMLVGAVIMLLSGLLGLNDNLKEMDWRAAYWIIPYLIGMGVISYLGGFGNSGGEPSGIVDDIGIFNNVLVGGRGHIGLYWDLLVIAIFSLVIYYLAMATRQTPEQVDETIEDVYPMSGGGH</sequence>
<feature type="transmembrane region" description="Helical" evidence="5">
    <location>
        <begin position="398"/>
        <end position="420"/>
    </location>
</feature>
<feature type="transmembrane region" description="Helical" evidence="5">
    <location>
        <begin position="459"/>
        <end position="481"/>
    </location>
</feature>
<keyword evidence="3 5" id="KW-1133">Transmembrane helix</keyword>
<evidence type="ECO:0000256" key="4">
    <source>
        <dbReference type="ARBA" id="ARBA00023136"/>
    </source>
</evidence>
<feature type="transmembrane region" description="Helical" evidence="5">
    <location>
        <begin position="540"/>
        <end position="560"/>
    </location>
</feature>
<feature type="transmembrane region" description="Helical" evidence="5">
    <location>
        <begin position="145"/>
        <end position="168"/>
    </location>
</feature>
<feature type="transmembrane region" description="Helical" evidence="5">
    <location>
        <begin position="57"/>
        <end position="76"/>
    </location>
</feature>
<dbReference type="Gene3D" id="1.20.1740.10">
    <property type="entry name" value="Amino acid/polyamine transporter I"/>
    <property type="match status" value="1"/>
</dbReference>
<name>A0A561E8V6_9MICO</name>
<dbReference type="PIRSF" id="PIRSF006060">
    <property type="entry name" value="AA_transporter"/>
    <property type="match status" value="1"/>
</dbReference>
<dbReference type="Pfam" id="PF13520">
    <property type="entry name" value="AA_permease_2"/>
    <property type="match status" value="1"/>
</dbReference>
<accession>A0A561E8V6</accession>
<comment type="caution">
    <text evidence="6">The sequence shown here is derived from an EMBL/GenBank/DDBJ whole genome shotgun (WGS) entry which is preliminary data.</text>
</comment>
<dbReference type="Proteomes" id="UP000318297">
    <property type="component" value="Unassembled WGS sequence"/>
</dbReference>
<protein>
    <submittedName>
        <fullName evidence="6">Amino acid/polyamine/organocation transporter (APC superfamily)</fullName>
    </submittedName>
</protein>
<keyword evidence="2 5" id="KW-0812">Transmembrane</keyword>
<dbReference type="EMBL" id="VIVQ01000001">
    <property type="protein sequence ID" value="TWE12055.1"/>
    <property type="molecule type" value="Genomic_DNA"/>
</dbReference>
<feature type="transmembrane region" description="Helical" evidence="5">
    <location>
        <begin position="255"/>
        <end position="278"/>
    </location>
</feature>
<keyword evidence="7" id="KW-1185">Reference proteome</keyword>
<evidence type="ECO:0000256" key="3">
    <source>
        <dbReference type="ARBA" id="ARBA00022989"/>
    </source>
</evidence>
<feature type="transmembrane region" description="Helical" evidence="5">
    <location>
        <begin position="432"/>
        <end position="453"/>
    </location>
</feature>
<dbReference type="GO" id="GO:0016020">
    <property type="term" value="C:membrane"/>
    <property type="evidence" value="ECO:0007669"/>
    <property type="project" value="UniProtKB-SubCell"/>
</dbReference>
<reference evidence="6 7" key="1">
    <citation type="submission" date="2019-06" db="EMBL/GenBank/DDBJ databases">
        <title>Sequencing the genomes of 1000 actinobacteria strains.</title>
        <authorList>
            <person name="Klenk H.-P."/>
        </authorList>
    </citation>
    <scope>NUCLEOTIDE SEQUENCE [LARGE SCALE GENOMIC DNA]</scope>
    <source>
        <strain evidence="6 7">DSM 19560</strain>
    </source>
</reference>
<dbReference type="RefSeq" id="WP_211841587.1">
    <property type="nucleotide sequence ID" value="NZ_VIVQ01000001.1"/>
</dbReference>
<evidence type="ECO:0000256" key="2">
    <source>
        <dbReference type="ARBA" id="ARBA00022692"/>
    </source>
</evidence>
<evidence type="ECO:0000256" key="5">
    <source>
        <dbReference type="SAM" id="Phobius"/>
    </source>
</evidence>